<proteinExistence type="predicted"/>
<comment type="subcellular location">
    <subcellularLocation>
        <location evidence="1">Cell membrane</location>
        <topology evidence="1">Multi-pass membrane protein</topology>
    </subcellularLocation>
</comment>
<evidence type="ECO:0000256" key="2">
    <source>
        <dbReference type="ARBA" id="ARBA00022475"/>
    </source>
</evidence>
<evidence type="ECO:0000313" key="8">
    <source>
        <dbReference type="EMBL" id="OSQ35854.1"/>
    </source>
</evidence>
<dbReference type="Proteomes" id="UP000193391">
    <property type="component" value="Unassembled WGS sequence"/>
</dbReference>
<protein>
    <recommendedName>
        <fullName evidence="7">O-antigen ligase-related domain-containing protein</fullName>
    </recommendedName>
</protein>
<dbReference type="PANTHER" id="PTHR37422">
    <property type="entry name" value="TEICHURONIC ACID BIOSYNTHESIS PROTEIN TUAE"/>
    <property type="match status" value="1"/>
</dbReference>
<feature type="transmembrane region" description="Helical" evidence="6">
    <location>
        <begin position="263"/>
        <end position="280"/>
    </location>
</feature>
<sequence length="649" mass="70891">MAFFNFFGQSISRTLLVKGISDAESSVIVTALERVFSLAVLVIASISAAFFVLGKVSFDYAPGVMLLSMILFVVLSMGIFYIFFLKKRQKSELKLVFSSGFGRGFVAIILIIVLMHTLMLGAYLSLIVGMAGLKVLTAKAVFAALLTMLGASFPISFGGWGVREVSAGFAFRAANISSALGVGAGIGVGLLTLVALALNFCVVWVLKGLAPEKKDLSVHVEASSGYSRRLILLLSWVVAPVVLVLMMVQLPVPISAGKLTVNLADPLAIVAGMTFVFVVIQRRSWRSIWSNAGVNWWLFGSAFVIAISYLIGYFDFGYLAWALYNRLLGVGILFSYIIVGAFLTALWGEFGARAAAKSVGSALIVIIVFEWFLRVNFDQTVLMSLNWASPRWAGFLANPNSYAFFLLSVLPLPFLFLGSNSSAGMRAWKEALVPGMFFAVIYLTASRAAFGSAAFFAVMFFAVNKKKTLQALVCAVLCVLFLYGATDLLNIISGFGLGRGDIVARPNDFAIVQNDRIISMIEGWKMFVAHPIFGAGLGAFYKSQSELALPLAERALIIHNSFLWILAEAGLFGFTVIFLPPLILGVRTFWGMKWRTDPYLCGFLLLLGNAAIMGMAHELMYQRVFWLMLGIFLARPFVMRKQVNQLSHS</sequence>
<keyword evidence="9" id="KW-1185">Reference proteome</keyword>
<accession>A0A1Y2KVI3</accession>
<feature type="domain" description="O-antigen ligase-related" evidence="7">
    <location>
        <begin position="437"/>
        <end position="577"/>
    </location>
</feature>
<dbReference type="PANTHER" id="PTHR37422:SF13">
    <property type="entry name" value="LIPOPOLYSACCHARIDE BIOSYNTHESIS PROTEIN PA4999-RELATED"/>
    <property type="match status" value="1"/>
</dbReference>
<feature type="transmembrane region" description="Helical" evidence="6">
    <location>
        <begin position="182"/>
        <end position="209"/>
    </location>
</feature>
<dbReference type="GO" id="GO:0005886">
    <property type="term" value="C:plasma membrane"/>
    <property type="evidence" value="ECO:0007669"/>
    <property type="project" value="UniProtKB-SubCell"/>
</dbReference>
<gene>
    <name evidence="8" type="ORF">TMES_19815</name>
</gene>
<feature type="transmembrane region" description="Helical" evidence="6">
    <location>
        <begin position="140"/>
        <end position="162"/>
    </location>
</feature>
<dbReference type="STRING" id="1293891.TMES_19815"/>
<dbReference type="InterPro" id="IPR022791">
    <property type="entry name" value="L-PG_synthase/AglD"/>
</dbReference>
<keyword evidence="4 6" id="KW-1133">Transmembrane helix</keyword>
<evidence type="ECO:0000313" key="9">
    <source>
        <dbReference type="Proteomes" id="UP000193391"/>
    </source>
</evidence>
<keyword evidence="3 6" id="KW-0812">Transmembrane</keyword>
<dbReference type="Pfam" id="PF04932">
    <property type="entry name" value="Wzy_C"/>
    <property type="match status" value="1"/>
</dbReference>
<feature type="transmembrane region" description="Helical" evidence="6">
    <location>
        <begin position="561"/>
        <end position="586"/>
    </location>
</feature>
<organism evidence="8 9">
    <name type="scientific">Thalassospira mesophila</name>
    <dbReference type="NCBI Taxonomy" id="1293891"/>
    <lineage>
        <taxon>Bacteria</taxon>
        <taxon>Pseudomonadati</taxon>
        <taxon>Pseudomonadota</taxon>
        <taxon>Alphaproteobacteria</taxon>
        <taxon>Rhodospirillales</taxon>
        <taxon>Thalassospiraceae</taxon>
        <taxon>Thalassospira</taxon>
    </lineage>
</organism>
<keyword evidence="5 6" id="KW-0472">Membrane</keyword>
<feature type="transmembrane region" description="Helical" evidence="6">
    <location>
        <begin position="523"/>
        <end position="541"/>
    </location>
</feature>
<feature type="transmembrane region" description="Helical" evidence="6">
    <location>
        <begin position="292"/>
        <end position="314"/>
    </location>
</feature>
<feature type="transmembrane region" description="Helical" evidence="6">
    <location>
        <begin position="354"/>
        <end position="373"/>
    </location>
</feature>
<feature type="transmembrane region" description="Helical" evidence="6">
    <location>
        <begin position="230"/>
        <end position="251"/>
    </location>
</feature>
<feature type="transmembrane region" description="Helical" evidence="6">
    <location>
        <begin position="437"/>
        <end position="463"/>
    </location>
</feature>
<dbReference type="InterPro" id="IPR051533">
    <property type="entry name" value="WaaL-like"/>
</dbReference>
<feature type="transmembrane region" description="Helical" evidence="6">
    <location>
        <begin position="623"/>
        <end position="639"/>
    </location>
</feature>
<evidence type="ECO:0000256" key="6">
    <source>
        <dbReference type="SAM" id="Phobius"/>
    </source>
</evidence>
<comment type="caution">
    <text evidence="8">The sequence shown here is derived from an EMBL/GenBank/DDBJ whole genome shotgun (WGS) entry which is preliminary data.</text>
</comment>
<feature type="transmembrane region" description="Helical" evidence="6">
    <location>
        <begin position="598"/>
        <end position="617"/>
    </location>
</feature>
<feature type="transmembrane region" description="Helical" evidence="6">
    <location>
        <begin position="393"/>
        <end position="417"/>
    </location>
</feature>
<dbReference type="AlphaFoldDB" id="A0A1Y2KVI3"/>
<feature type="transmembrane region" description="Helical" evidence="6">
    <location>
        <begin position="469"/>
        <end position="489"/>
    </location>
</feature>
<dbReference type="EMBL" id="JFKA01000014">
    <property type="protein sequence ID" value="OSQ35854.1"/>
    <property type="molecule type" value="Genomic_DNA"/>
</dbReference>
<evidence type="ECO:0000256" key="3">
    <source>
        <dbReference type="ARBA" id="ARBA00022692"/>
    </source>
</evidence>
<evidence type="ECO:0000259" key="7">
    <source>
        <dbReference type="Pfam" id="PF04932"/>
    </source>
</evidence>
<evidence type="ECO:0000256" key="4">
    <source>
        <dbReference type="ARBA" id="ARBA00022989"/>
    </source>
</evidence>
<feature type="transmembrane region" description="Helical" evidence="6">
    <location>
        <begin position="326"/>
        <end position="347"/>
    </location>
</feature>
<keyword evidence="2" id="KW-1003">Cell membrane</keyword>
<evidence type="ECO:0000256" key="1">
    <source>
        <dbReference type="ARBA" id="ARBA00004651"/>
    </source>
</evidence>
<feature type="transmembrane region" description="Helical" evidence="6">
    <location>
        <begin position="65"/>
        <end position="84"/>
    </location>
</feature>
<feature type="transmembrane region" description="Helical" evidence="6">
    <location>
        <begin position="35"/>
        <end position="53"/>
    </location>
</feature>
<dbReference type="Pfam" id="PF03706">
    <property type="entry name" value="LPG_synthase_TM"/>
    <property type="match status" value="1"/>
</dbReference>
<dbReference type="InterPro" id="IPR007016">
    <property type="entry name" value="O-antigen_ligase-rel_domated"/>
</dbReference>
<evidence type="ECO:0000256" key="5">
    <source>
        <dbReference type="ARBA" id="ARBA00023136"/>
    </source>
</evidence>
<feature type="transmembrane region" description="Helical" evidence="6">
    <location>
        <begin position="104"/>
        <end position="128"/>
    </location>
</feature>
<reference evidence="8 9" key="1">
    <citation type="submission" date="2014-03" db="EMBL/GenBank/DDBJ databases">
        <title>The draft genome sequence of Thalassospira mesophila JCM 18969.</title>
        <authorList>
            <person name="Lai Q."/>
            <person name="Shao Z."/>
        </authorList>
    </citation>
    <scope>NUCLEOTIDE SEQUENCE [LARGE SCALE GENOMIC DNA]</scope>
    <source>
        <strain evidence="8 9">JCM 18969</strain>
    </source>
</reference>
<name>A0A1Y2KVI3_9PROT</name>